<name>A0A6M8HQD1_9PROT</name>
<keyword evidence="2" id="KW-1185">Reference proteome</keyword>
<organism evidence="1 2">
    <name type="scientific">Lichenicola cladoniae</name>
    <dbReference type="NCBI Taxonomy" id="1484109"/>
    <lineage>
        <taxon>Bacteria</taxon>
        <taxon>Pseudomonadati</taxon>
        <taxon>Pseudomonadota</taxon>
        <taxon>Alphaproteobacteria</taxon>
        <taxon>Acetobacterales</taxon>
        <taxon>Acetobacteraceae</taxon>
        <taxon>Lichenicola</taxon>
    </lineage>
</organism>
<dbReference type="GO" id="GO:0030638">
    <property type="term" value="P:polyketide metabolic process"/>
    <property type="evidence" value="ECO:0007669"/>
    <property type="project" value="InterPro"/>
</dbReference>
<dbReference type="PANTHER" id="PTHR38436">
    <property type="entry name" value="POLYKETIDE CYCLASE SNOAL-LIKE DOMAIN"/>
    <property type="match status" value="1"/>
</dbReference>
<protein>
    <submittedName>
        <fullName evidence="1">Ester cyclase</fullName>
    </submittedName>
</protein>
<dbReference type="EMBL" id="CP053708">
    <property type="protein sequence ID" value="QKE90669.1"/>
    <property type="molecule type" value="Genomic_DNA"/>
</dbReference>
<dbReference type="Gene3D" id="3.10.450.50">
    <property type="match status" value="1"/>
</dbReference>
<gene>
    <name evidence="1" type="ORF">HN018_12055</name>
</gene>
<sequence length="139" mass="15405">MRNHVDLAHLFADIMNSHDARRFDALVSEAYVQHNPGVGPGRAGLVAFMGHWFETLSDTHVTVEDAFSGGDRVVGRFTYRARHTGPFVGVPASGADITMRSIDIWWVENGRFVEHWDELNLLDVFQQMGAIPMPGGAAQ</sequence>
<evidence type="ECO:0000313" key="2">
    <source>
        <dbReference type="Proteomes" id="UP000500767"/>
    </source>
</evidence>
<dbReference type="PANTHER" id="PTHR38436:SF1">
    <property type="entry name" value="ESTER CYCLASE"/>
    <property type="match status" value="1"/>
</dbReference>
<dbReference type="AlphaFoldDB" id="A0A6M8HQD1"/>
<dbReference type="RefSeq" id="WP_171835620.1">
    <property type="nucleotide sequence ID" value="NZ_CP053708.1"/>
</dbReference>
<dbReference type="InterPro" id="IPR032710">
    <property type="entry name" value="NTF2-like_dom_sf"/>
</dbReference>
<dbReference type="SUPFAM" id="SSF54427">
    <property type="entry name" value="NTF2-like"/>
    <property type="match status" value="1"/>
</dbReference>
<accession>A0A6M8HQD1</accession>
<dbReference type="Proteomes" id="UP000500767">
    <property type="component" value="Chromosome"/>
</dbReference>
<dbReference type="KEGG" id="lck:HN018_12055"/>
<dbReference type="InterPro" id="IPR009959">
    <property type="entry name" value="Cyclase_SnoaL-like"/>
</dbReference>
<dbReference type="Pfam" id="PF07366">
    <property type="entry name" value="SnoaL"/>
    <property type="match status" value="1"/>
</dbReference>
<reference evidence="1 2" key="1">
    <citation type="journal article" date="2014" name="World J. Microbiol. Biotechnol.">
        <title>Biodiversity and physiological characteristics of Antarctic and Arctic lichens-associated bacteria.</title>
        <authorList>
            <person name="Lee Y.M."/>
            <person name="Kim E.H."/>
            <person name="Lee H.K."/>
            <person name="Hong S.G."/>
        </authorList>
    </citation>
    <scope>NUCLEOTIDE SEQUENCE [LARGE SCALE GENOMIC DNA]</scope>
    <source>
        <strain evidence="1 2">PAMC 26569</strain>
    </source>
</reference>
<proteinExistence type="predicted"/>
<evidence type="ECO:0000313" key="1">
    <source>
        <dbReference type="EMBL" id="QKE90669.1"/>
    </source>
</evidence>